<dbReference type="Gene3D" id="3.30.420.40">
    <property type="match status" value="1"/>
</dbReference>
<sequence length="125" mass="14228">MDVSTHKFFQSQSVLAPLGEPVPIESSMSSFTTLDVSAQRREHQQRRVVLEAPTTPETSSKDVTSESLGPKQDTGTKELHLSERKFREFICGEEALRISRAEPYCLNRPIRRGHLNISQHYSMQQ</sequence>
<dbReference type="EMBL" id="JASCZI010121699">
    <property type="protein sequence ID" value="MED6162677.1"/>
    <property type="molecule type" value="Genomic_DNA"/>
</dbReference>
<protein>
    <submittedName>
        <fullName evidence="2">Actin-like protein arp9 (SWI/SNF complex component arp9)</fullName>
    </submittedName>
</protein>
<comment type="caution">
    <text evidence="2">The sequence shown here is derived from an EMBL/GenBank/DDBJ whole genome shotgun (WGS) entry which is preliminary data.</text>
</comment>
<reference evidence="2 3" key="1">
    <citation type="journal article" date="2023" name="Plants (Basel)">
        <title>Bridging the Gap: Combining Genomics and Transcriptomics Approaches to Understand Stylosanthes scabra, an Orphan Legume from the Brazilian Caatinga.</title>
        <authorList>
            <person name="Ferreira-Neto J.R.C."/>
            <person name="da Silva M.D."/>
            <person name="Binneck E."/>
            <person name="de Melo N.F."/>
            <person name="da Silva R.H."/>
            <person name="de Melo A.L.T.M."/>
            <person name="Pandolfi V."/>
            <person name="Bustamante F.O."/>
            <person name="Brasileiro-Vidal A.C."/>
            <person name="Benko-Iseppon A.M."/>
        </authorList>
    </citation>
    <scope>NUCLEOTIDE SEQUENCE [LARGE SCALE GENOMIC DNA]</scope>
    <source>
        <tissue evidence="2">Leaves</tissue>
    </source>
</reference>
<gene>
    <name evidence="2" type="primary">ARP9_3</name>
    <name evidence="2" type="ORF">PIB30_072823</name>
</gene>
<organism evidence="2 3">
    <name type="scientific">Stylosanthes scabra</name>
    <dbReference type="NCBI Taxonomy" id="79078"/>
    <lineage>
        <taxon>Eukaryota</taxon>
        <taxon>Viridiplantae</taxon>
        <taxon>Streptophyta</taxon>
        <taxon>Embryophyta</taxon>
        <taxon>Tracheophyta</taxon>
        <taxon>Spermatophyta</taxon>
        <taxon>Magnoliopsida</taxon>
        <taxon>eudicotyledons</taxon>
        <taxon>Gunneridae</taxon>
        <taxon>Pentapetalae</taxon>
        <taxon>rosids</taxon>
        <taxon>fabids</taxon>
        <taxon>Fabales</taxon>
        <taxon>Fabaceae</taxon>
        <taxon>Papilionoideae</taxon>
        <taxon>50 kb inversion clade</taxon>
        <taxon>dalbergioids sensu lato</taxon>
        <taxon>Dalbergieae</taxon>
        <taxon>Pterocarpus clade</taxon>
        <taxon>Stylosanthes</taxon>
    </lineage>
</organism>
<evidence type="ECO:0000313" key="3">
    <source>
        <dbReference type="Proteomes" id="UP001341840"/>
    </source>
</evidence>
<evidence type="ECO:0000313" key="2">
    <source>
        <dbReference type="EMBL" id="MED6162677.1"/>
    </source>
</evidence>
<keyword evidence="3" id="KW-1185">Reference proteome</keyword>
<feature type="region of interest" description="Disordered" evidence="1">
    <location>
        <begin position="33"/>
        <end position="80"/>
    </location>
</feature>
<evidence type="ECO:0000256" key="1">
    <source>
        <dbReference type="SAM" id="MobiDB-lite"/>
    </source>
</evidence>
<accession>A0ABU6UN01</accession>
<proteinExistence type="predicted"/>
<name>A0ABU6UN01_9FABA</name>
<dbReference type="Proteomes" id="UP001341840">
    <property type="component" value="Unassembled WGS sequence"/>
</dbReference>